<organism evidence="1">
    <name type="scientific">gut metagenome</name>
    <dbReference type="NCBI Taxonomy" id="749906"/>
    <lineage>
        <taxon>unclassified sequences</taxon>
        <taxon>metagenomes</taxon>
        <taxon>organismal metagenomes</taxon>
    </lineage>
</organism>
<dbReference type="AlphaFoldDB" id="J9CK27"/>
<reference evidence="1" key="1">
    <citation type="journal article" date="2012" name="PLoS ONE">
        <title>Gene sets for utilization of primary and secondary nutrition supplies in the distal gut of endangered iberian lynx.</title>
        <authorList>
            <person name="Alcaide M."/>
            <person name="Messina E."/>
            <person name="Richter M."/>
            <person name="Bargiela R."/>
            <person name="Peplies J."/>
            <person name="Huws S.A."/>
            <person name="Newbold C.J."/>
            <person name="Golyshin P.N."/>
            <person name="Simon M.A."/>
            <person name="Lopez G."/>
            <person name="Yakimov M.M."/>
            <person name="Ferrer M."/>
        </authorList>
    </citation>
    <scope>NUCLEOTIDE SEQUENCE</scope>
</reference>
<proteinExistence type="predicted"/>
<accession>J9CK27</accession>
<comment type="caution">
    <text evidence="1">The sequence shown here is derived from an EMBL/GenBank/DDBJ whole genome shotgun (WGS) entry which is preliminary data.</text>
</comment>
<evidence type="ECO:0000313" key="1">
    <source>
        <dbReference type="EMBL" id="EJX00451.1"/>
    </source>
</evidence>
<dbReference type="EMBL" id="AMCI01003368">
    <property type="protein sequence ID" value="EJX00451.1"/>
    <property type="molecule type" value="Genomic_DNA"/>
</dbReference>
<sequence>MPWWRSWRLFCVWQTLWTAAISRKSGAALSALGIM</sequence>
<gene>
    <name evidence="1" type="ORF">EVA_11441</name>
</gene>
<name>J9CK27_9ZZZZ</name>
<protein>
    <submittedName>
        <fullName evidence="1">Uncharacterized protein</fullName>
    </submittedName>
</protein>